<name>A0A0A2KJT7_PENIT</name>
<gene>
    <name evidence="1" type="ORF">PITC_053270</name>
</gene>
<protein>
    <submittedName>
        <fullName evidence="1">Uncharacterized protein</fullName>
    </submittedName>
</protein>
<dbReference type="HOGENOM" id="CLU_1865817_0_0_1"/>
<keyword evidence="2" id="KW-1185">Reference proteome</keyword>
<proteinExistence type="predicted"/>
<evidence type="ECO:0000313" key="1">
    <source>
        <dbReference type="EMBL" id="KGO68069.1"/>
    </source>
</evidence>
<dbReference type="PhylomeDB" id="A0A0A2KJT7"/>
<accession>A0A0A2KJT7</accession>
<dbReference type="EMBL" id="JQGA01001234">
    <property type="protein sequence ID" value="KGO68069.1"/>
    <property type="molecule type" value="Genomic_DNA"/>
</dbReference>
<dbReference type="OrthoDB" id="4366187at2759"/>
<dbReference type="AlphaFoldDB" id="A0A0A2KJT7"/>
<sequence>MLYITKGGNSSGESYICINKHCQIWSKSAAVPVKEFQVLLFDIENLHRALARVRGVEANITNVFFGLPSIQRLMRENRDEELRLLELRSSAETRLCRQFFALDRVQQDTLWLWYQDSMGISGIQRDDNTQHPHSARS</sequence>
<comment type="caution">
    <text evidence="1">The sequence shown here is derived from an EMBL/GenBank/DDBJ whole genome shotgun (WGS) entry which is preliminary data.</text>
</comment>
<organism evidence="1 2">
    <name type="scientific">Penicillium italicum</name>
    <name type="common">Blue mold</name>
    <dbReference type="NCBI Taxonomy" id="40296"/>
    <lineage>
        <taxon>Eukaryota</taxon>
        <taxon>Fungi</taxon>
        <taxon>Dikarya</taxon>
        <taxon>Ascomycota</taxon>
        <taxon>Pezizomycotina</taxon>
        <taxon>Eurotiomycetes</taxon>
        <taxon>Eurotiomycetidae</taxon>
        <taxon>Eurotiales</taxon>
        <taxon>Aspergillaceae</taxon>
        <taxon>Penicillium</taxon>
    </lineage>
</organism>
<evidence type="ECO:0000313" key="2">
    <source>
        <dbReference type="Proteomes" id="UP000030104"/>
    </source>
</evidence>
<dbReference type="Proteomes" id="UP000030104">
    <property type="component" value="Unassembled WGS sequence"/>
</dbReference>
<reference evidence="1 2" key="1">
    <citation type="journal article" date="2015" name="Mol. Plant Microbe Interact.">
        <title>Genome, transcriptome, and functional analyses of Penicillium expansum provide new insights into secondary metabolism and pathogenicity.</title>
        <authorList>
            <person name="Ballester A.R."/>
            <person name="Marcet-Houben M."/>
            <person name="Levin E."/>
            <person name="Sela N."/>
            <person name="Selma-Lazaro C."/>
            <person name="Carmona L."/>
            <person name="Wisniewski M."/>
            <person name="Droby S."/>
            <person name="Gonzalez-Candelas L."/>
            <person name="Gabaldon T."/>
        </authorList>
    </citation>
    <scope>NUCLEOTIDE SEQUENCE [LARGE SCALE GENOMIC DNA]</scope>
    <source>
        <strain evidence="1 2">PHI-1</strain>
    </source>
</reference>